<dbReference type="Gene3D" id="3.30.530.20">
    <property type="match status" value="1"/>
</dbReference>
<dbReference type="InterPro" id="IPR000916">
    <property type="entry name" value="Bet_v_I/MLP"/>
</dbReference>
<reference evidence="3 4" key="1">
    <citation type="journal article" date="2017" name="Nature">
        <title>The Apostasia genome and the evolution of orchids.</title>
        <authorList>
            <person name="Zhang G.Q."/>
            <person name="Liu K.W."/>
            <person name="Li Z."/>
            <person name="Lohaus R."/>
            <person name="Hsiao Y.Y."/>
            <person name="Niu S.C."/>
            <person name="Wang J.Y."/>
            <person name="Lin Y.C."/>
            <person name="Xu Q."/>
            <person name="Chen L.J."/>
            <person name="Yoshida K."/>
            <person name="Fujiwara S."/>
            <person name="Wang Z.W."/>
            <person name="Zhang Y.Q."/>
            <person name="Mitsuda N."/>
            <person name="Wang M."/>
            <person name="Liu G.H."/>
            <person name="Pecoraro L."/>
            <person name="Huang H.X."/>
            <person name="Xiao X.J."/>
            <person name="Lin M."/>
            <person name="Wu X.Y."/>
            <person name="Wu W.L."/>
            <person name="Chen Y.Y."/>
            <person name="Chang S.B."/>
            <person name="Sakamoto S."/>
            <person name="Ohme-Takagi M."/>
            <person name="Yagi M."/>
            <person name="Zeng S.J."/>
            <person name="Shen C.Y."/>
            <person name="Yeh C.M."/>
            <person name="Luo Y.B."/>
            <person name="Tsai W.C."/>
            <person name="Van de Peer Y."/>
            <person name="Liu Z.J."/>
        </authorList>
    </citation>
    <scope>NUCLEOTIDE SEQUENCE [LARGE SCALE GENOMIC DNA]</scope>
    <source>
        <strain evidence="4">cv. Shenzhen</strain>
        <tissue evidence="3">Stem</tissue>
    </source>
</reference>
<accession>A0A2I0B365</accession>
<dbReference type="CDD" id="cd07816">
    <property type="entry name" value="Bet_v1-like"/>
    <property type="match status" value="1"/>
</dbReference>
<dbReference type="GO" id="GO:0005737">
    <property type="term" value="C:cytoplasm"/>
    <property type="evidence" value="ECO:0007669"/>
    <property type="project" value="TreeGrafter"/>
</dbReference>
<dbReference type="STRING" id="1088818.A0A2I0B365"/>
<proteinExistence type="inferred from homology"/>
<gene>
    <name evidence="3" type="primary">PR1</name>
    <name evidence="3" type="ORF">AXF42_Ash016021</name>
</gene>
<dbReference type="PRINTS" id="PR00634">
    <property type="entry name" value="BETALLERGEN"/>
</dbReference>
<protein>
    <submittedName>
        <fullName evidence="3">Pathogenesis-related protein 1</fullName>
    </submittedName>
</protein>
<sequence length="159" mass="17456">MVAGSFTRDYLSPVAPSRIWKAGIFDSQNLLPKLLPDLIASVDILEGDGGAGTIKQYNAAEDVKEFRFIKERTDILDNENRIMKETVINGGFIGSLVKSYGFSFDLKEDSNGGTAGKVTVFYEALGDTPLTTEEEEKVIGPTHFMIKAIEQYLIANPTT</sequence>
<evidence type="ECO:0000259" key="2">
    <source>
        <dbReference type="Pfam" id="PF00407"/>
    </source>
</evidence>
<dbReference type="AlphaFoldDB" id="A0A2I0B365"/>
<evidence type="ECO:0000313" key="3">
    <source>
        <dbReference type="EMBL" id="PKA62229.1"/>
    </source>
</evidence>
<dbReference type="SUPFAM" id="SSF55961">
    <property type="entry name" value="Bet v1-like"/>
    <property type="match status" value="1"/>
</dbReference>
<feature type="domain" description="Bet v I/Major latex protein" evidence="2">
    <location>
        <begin position="1"/>
        <end position="155"/>
    </location>
</feature>
<evidence type="ECO:0000313" key="4">
    <source>
        <dbReference type="Proteomes" id="UP000236161"/>
    </source>
</evidence>
<dbReference type="GO" id="GO:0006952">
    <property type="term" value="P:defense response"/>
    <property type="evidence" value="ECO:0007669"/>
    <property type="project" value="InterPro"/>
</dbReference>
<name>A0A2I0B365_9ASPA</name>
<dbReference type="EMBL" id="KZ451918">
    <property type="protein sequence ID" value="PKA62229.1"/>
    <property type="molecule type" value="Genomic_DNA"/>
</dbReference>
<dbReference type="InterPro" id="IPR024949">
    <property type="entry name" value="Bet_v_I_allergen"/>
</dbReference>
<dbReference type="GO" id="GO:0009738">
    <property type="term" value="P:abscisic acid-activated signaling pathway"/>
    <property type="evidence" value="ECO:0007669"/>
    <property type="project" value="InterPro"/>
</dbReference>
<dbReference type="FunFam" id="3.30.530.20:FF:000007">
    <property type="entry name" value="Major pollen allergen Bet v 1-A"/>
    <property type="match status" value="1"/>
</dbReference>
<dbReference type="Proteomes" id="UP000236161">
    <property type="component" value="Unassembled WGS sequence"/>
</dbReference>
<dbReference type="GO" id="GO:0004864">
    <property type="term" value="F:protein phosphatase inhibitor activity"/>
    <property type="evidence" value="ECO:0007669"/>
    <property type="project" value="InterPro"/>
</dbReference>
<dbReference type="PANTHER" id="PTHR31213">
    <property type="entry name" value="OS08G0374000 PROTEIN-RELATED"/>
    <property type="match status" value="1"/>
</dbReference>
<comment type="similarity">
    <text evidence="1">Belongs to the BetVI family.</text>
</comment>
<dbReference type="PANTHER" id="PTHR31213:SF201">
    <property type="entry name" value="OS03G0300400 PROTEIN"/>
    <property type="match status" value="1"/>
</dbReference>
<dbReference type="GO" id="GO:0010427">
    <property type="term" value="F:abscisic acid binding"/>
    <property type="evidence" value="ECO:0007669"/>
    <property type="project" value="InterPro"/>
</dbReference>
<dbReference type="GO" id="GO:0005634">
    <property type="term" value="C:nucleus"/>
    <property type="evidence" value="ECO:0007669"/>
    <property type="project" value="TreeGrafter"/>
</dbReference>
<keyword evidence="4" id="KW-1185">Reference proteome</keyword>
<evidence type="ECO:0000256" key="1">
    <source>
        <dbReference type="ARBA" id="ARBA00009744"/>
    </source>
</evidence>
<dbReference type="Pfam" id="PF00407">
    <property type="entry name" value="Bet_v_1"/>
    <property type="match status" value="1"/>
</dbReference>
<organism evidence="3 4">
    <name type="scientific">Apostasia shenzhenica</name>
    <dbReference type="NCBI Taxonomy" id="1088818"/>
    <lineage>
        <taxon>Eukaryota</taxon>
        <taxon>Viridiplantae</taxon>
        <taxon>Streptophyta</taxon>
        <taxon>Embryophyta</taxon>
        <taxon>Tracheophyta</taxon>
        <taxon>Spermatophyta</taxon>
        <taxon>Magnoliopsida</taxon>
        <taxon>Liliopsida</taxon>
        <taxon>Asparagales</taxon>
        <taxon>Orchidaceae</taxon>
        <taxon>Apostasioideae</taxon>
        <taxon>Apostasia</taxon>
    </lineage>
</organism>
<dbReference type="OrthoDB" id="1500546at2759"/>
<dbReference type="InterPro" id="IPR023393">
    <property type="entry name" value="START-like_dom_sf"/>
</dbReference>
<dbReference type="GO" id="GO:0038023">
    <property type="term" value="F:signaling receptor activity"/>
    <property type="evidence" value="ECO:0007669"/>
    <property type="project" value="InterPro"/>
</dbReference>
<dbReference type="InterPro" id="IPR050279">
    <property type="entry name" value="Plant_def-hormone_signal"/>
</dbReference>